<evidence type="ECO:0000256" key="1">
    <source>
        <dbReference type="SAM" id="MobiDB-lite"/>
    </source>
</evidence>
<dbReference type="Proteomes" id="UP000076502">
    <property type="component" value="Unassembled WGS sequence"/>
</dbReference>
<reference evidence="2 3" key="1">
    <citation type="submission" date="2015-07" db="EMBL/GenBank/DDBJ databases">
        <title>The genome of Dufourea novaeangliae.</title>
        <authorList>
            <person name="Pan H."/>
            <person name="Kapheim K."/>
        </authorList>
    </citation>
    <scope>NUCLEOTIDE SEQUENCE [LARGE SCALE GENOMIC DNA]</scope>
    <source>
        <strain evidence="2">0120121106</strain>
        <tissue evidence="2">Whole body</tissue>
    </source>
</reference>
<proteinExistence type="predicted"/>
<protein>
    <submittedName>
        <fullName evidence="2">Uncharacterized protein</fullName>
    </submittedName>
</protein>
<organism evidence="2 3">
    <name type="scientific">Dufourea novaeangliae</name>
    <name type="common">Sweat bee</name>
    <dbReference type="NCBI Taxonomy" id="178035"/>
    <lineage>
        <taxon>Eukaryota</taxon>
        <taxon>Metazoa</taxon>
        <taxon>Ecdysozoa</taxon>
        <taxon>Arthropoda</taxon>
        <taxon>Hexapoda</taxon>
        <taxon>Insecta</taxon>
        <taxon>Pterygota</taxon>
        <taxon>Neoptera</taxon>
        <taxon>Endopterygota</taxon>
        <taxon>Hymenoptera</taxon>
        <taxon>Apocrita</taxon>
        <taxon>Aculeata</taxon>
        <taxon>Apoidea</taxon>
        <taxon>Anthophila</taxon>
        <taxon>Halictidae</taxon>
        <taxon>Rophitinae</taxon>
        <taxon>Dufourea</taxon>
    </lineage>
</organism>
<evidence type="ECO:0000313" key="3">
    <source>
        <dbReference type="Proteomes" id="UP000076502"/>
    </source>
</evidence>
<keyword evidence="3" id="KW-1185">Reference proteome</keyword>
<evidence type="ECO:0000313" key="2">
    <source>
        <dbReference type="EMBL" id="KZC07198.1"/>
    </source>
</evidence>
<accession>A0A154P7M6</accession>
<gene>
    <name evidence="2" type="ORF">WN55_08580</name>
</gene>
<sequence length="54" mass="5796">MRGSAACDRPRHAPRACREFRGVAKFPAGTSPPRSRTPYSWKSAPRAQGIGGAI</sequence>
<dbReference type="EMBL" id="KQ434822">
    <property type="protein sequence ID" value="KZC07198.1"/>
    <property type="molecule type" value="Genomic_DNA"/>
</dbReference>
<feature type="region of interest" description="Disordered" evidence="1">
    <location>
        <begin position="24"/>
        <end position="54"/>
    </location>
</feature>
<name>A0A154P7M6_DUFNO</name>
<dbReference type="AlphaFoldDB" id="A0A154P7M6"/>